<protein>
    <submittedName>
        <fullName evidence="2">Uncharacterized protein</fullName>
    </submittedName>
</protein>
<feature type="region of interest" description="Disordered" evidence="1">
    <location>
        <begin position="1"/>
        <end position="53"/>
    </location>
</feature>
<organism evidence="2 3">
    <name type="scientific">Anas platyrhynchos</name>
    <name type="common">Mallard</name>
    <name type="synonym">Anas boschas</name>
    <dbReference type="NCBI Taxonomy" id="8839"/>
    <lineage>
        <taxon>Eukaryota</taxon>
        <taxon>Metazoa</taxon>
        <taxon>Chordata</taxon>
        <taxon>Craniata</taxon>
        <taxon>Vertebrata</taxon>
        <taxon>Euteleostomi</taxon>
        <taxon>Archelosauria</taxon>
        <taxon>Archosauria</taxon>
        <taxon>Dinosauria</taxon>
        <taxon>Saurischia</taxon>
        <taxon>Theropoda</taxon>
        <taxon>Coelurosauria</taxon>
        <taxon>Aves</taxon>
        <taxon>Neognathae</taxon>
        <taxon>Galloanserae</taxon>
        <taxon>Anseriformes</taxon>
        <taxon>Anatidae</taxon>
        <taxon>Anatinae</taxon>
        <taxon>Anas</taxon>
    </lineage>
</organism>
<keyword evidence="3" id="KW-1185">Reference proteome</keyword>
<evidence type="ECO:0000313" key="3">
    <source>
        <dbReference type="Proteomes" id="UP000296049"/>
    </source>
</evidence>
<name>R0K392_ANAPL</name>
<feature type="region of interest" description="Disordered" evidence="1">
    <location>
        <begin position="524"/>
        <end position="561"/>
    </location>
</feature>
<evidence type="ECO:0000256" key="1">
    <source>
        <dbReference type="SAM" id="MobiDB-lite"/>
    </source>
</evidence>
<reference evidence="3" key="1">
    <citation type="journal article" date="2013" name="Nat. Genet.">
        <title>The duck genome and transcriptome provide insight into an avian influenza virus reservoir species.</title>
        <authorList>
            <person name="Huang Y."/>
            <person name="Li Y."/>
            <person name="Burt D.W."/>
            <person name="Chen H."/>
            <person name="Zhang Y."/>
            <person name="Qian W."/>
            <person name="Kim H."/>
            <person name="Gan S."/>
            <person name="Zhao Y."/>
            <person name="Li J."/>
            <person name="Yi K."/>
            <person name="Feng H."/>
            <person name="Zhu P."/>
            <person name="Li B."/>
            <person name="Liu Q."/>
            <person name="Fairley S."/>
            <person name="Magor K.E."/>
            <person name="Du Z."/>
            <person name="Hu X."/>
            <person name="Goodman L."/>
            <person name="Tafer H."/>
            <person name="Vignal A."/>
            <person name="Lee T."/>
            <person name="Kim K.W."/>
            <person name="Sheng Z."/>
            <person name="An Y."/>
            <person name="Searle S."/>
            <person name="Herrero J."/>
            <person name="Groenen M.A."/>
            <person name="Crooijmans R.P."/>
            <person name="Faraut T."/>
            <person name="Cai Q."/>
            <person name="Webster R.G."/>
            <person name="Aldridge J.R."/>
            <person name="Warren W.C."/>
            <person name="Bartschat S."/>
            <person name="Kehr S."/>
            <person name="Marz M."/>
            <person name="Stadler P.F."/>
            <person name="Smith J."/>
            <person name="Kraus R.H."/>
            <person name="Zhao Y."/>
            <person name="Ren L."/>
            <person name="Fei J."/>
            <person name="Morisson M."/>
            <person name="Kaiser P."/>
            <person name="Griffin D.K."/>
            <person name="Rao M."/>
            <person name="Pitel F."/>
            <person name="Wang J."/>
            <person name="Li N."/>
        </authorList>
    </citation>
    <scope>NUCLEOTIDE SEQUENCE [LARGE SCALE GENOMIC DNA]</scope>
</reference>
<sequence>MPENGADRPKVPRPQLGKHRQLRPRTESQNSFGIKSQTQKELMRSGSPTDLNAPTRLQKHLTVHIALYFCTNTIVKDKALFFAPIAGVSHSSASQIRILCTNLSDQTGLQIPEMCAGLKQPGKAVIPAVSVPALVPDLSRGQMNVAVKTTACSGECEAACCFTASEKGASHTPASHPMMRERDQPGAYFYAHRAGTGQGWKSPLGSADGWLLVSSPALNLGRTGTQEHLPPIYPAAYVAASNMHQQLKSCPAVPGAGGGQIWSQVKLSSKELEEHCACLHQEGLEAGETFLSLKPLVSEGSHLQLPNCASPSPGGNEDSYEILQNWFRERQQACSAVVFLNINKLSTAGNLSFCPERNQYISEHSGHSLIRLSPMNASDAFPGTNDTFDFGFPSEKKFKRWISISREAMNCKRSLESSILQRGPQEQTIQDQIPAQQRAQLTPHEDICKYPEQTGEGGTAALREAMEASFAHSWRTSRLCSIITCSRKEFDMCKNEVYCATKFVLSFINDRLFPCTSLQQSREVGGGYPHHAASPEEASKRTGNQRNTTASSSSTRTSSNN</sequence>
<feature type="compositionally biased region" description="Basic and acidic residues" evidence="1">
    <location>
        <begin position="1"/>
        <end position="10"/>
    </location>
</feature>
<dbReference type="Proteomes" id="UP000296049">
    <property type="component" value="Unassembled WGS sequence"/>
</dbReference>
<proteinExistence type="predicted"/>
<feature type="compositionally biased region" description="Polar residues" evidence="1">
    <location>
        <begin position="27"/>
        <end position="52"/>
    </location>
</feature>
<accession>R0K392</accession>
<feature type="compositionally biased region" description="Low complexity" evidence="1">
    <location>
        <begin position="544"/>
        <end position="561"/>
    </location>
</feature>
<evidence type="ECO:0000313" key="2">
    <source>
        <dbReference type="EMBL" id="EOB04521.1"/>
    </source>
</evidence>
<dbReference type="AlphaFoldDB" id="R0K392"/>
<gene>
    <name evidence="2" type="ORF">Anapl_01441</name>
</gene>
<dbReference type="EMBL" id="KB742781">
    <property type="protein sequence ID" value="EOB04521.1"/>
    <property type="molecule type" value="Genomic_DNA"/>
</dbReference>